<dbReference type="AlphaFoldDB" id="A0A329LL29"/>
<dbReference type="InterPro" id="IPR013154">
    <property type="entry name" value="ADH-like_N"/>
</dbReference>
<protein>
    <submittedName>
        <fullName evidence="7">Alcohol dehydrogenase</fullName>
    </submittedName>
</protein>
<evidence type="ECO:0000256" key="1">
    <source>
        <dbReference type="ARBA" id="ARBA00001947"/>
    </source>
</evidence>
<dbReference type="SMART" id="SM00829">
    <property type="entry name" value="PKS_ER"/>
    <property type="match status" value="1"/>
</dbReference>
<reference evidence="7 8" key="1">
    <citation type="journal article" date="2009" name="Int. J. Syst. Evol. Microbiol.">
        <title>Paenibacillus contaminans sp. nov., isolated from a contaminated laboratory plate.</title>
        <authorList>
            <person name="Chou J.H."/>
            <person name="Lee J.H."/>
            <person name="Lin M.C."/>
            <person name="Chang P.S."/>
            <person name="Arun A.B."/>
            <person name="Young C.C."/>
            <person name="Chen W.M."/>
        </authorList>
    </citation>
    <scope>NUCLEOTIDE SEQUENCE [LARGE SCALE GENOMIC DNA]</scope>
    <source>
        <strain evidence="7 8">CKOBP-6</strain>
    </source>
</reference>
<dbReference type="EMBL" id="QMFB01000059">
    <property type="protein sequence ID" value="RAV08469.1"/>
    <property type="molecule type" value="Genomic_DNA"/>
</dbReference>
<name>A0A329LL29_9BACL</name>
<evidence type="ECO:0000256" key="2">
    <source>
        <dbReference type="ARBA" id="ARBA00008072"/>
    </source>
</evidence>
<dbReference type="PANTHER" id="PTHR43350">
    <property type="entry name" value="NAD-DEPENDENT ALCOHOL DEHYDROGENASE"/>
    <property type="match status" value="1"/>
</dbReference>
<dbReference type="Proteomes" id="UP000250369">
    <property type="component" value="Unassembled WGS sequence"/>
</dbReference>
<dbReference type="Gene3D" id="3.90.180.10">
    <property type="entry name" value="Medium-chain alcohol dehydrogenases, catalytic domain"/>
    <property type="match status" value="2"/>
</dbReference>
<evidence type="ECO:0000256" key="4">
    <source>
        <dbReference type="ARBA" id="ARBA00022833"/>
    </source>
</evidence>
<dbReference type="CDD" id="cd08255">
    <property type="entry name" value="2-desacetyl-2-hydroxyethyl_bacteriochlorophyllide_like"/>
    <property type="match status" value="1"/>
</dbReference>
<sequence>MLLTCTLNHKPEGGITMKSAKSLNGKLTIVDIPIPEVTDQSVLVKTDYSAMSTGTELMVLGWAQSDVFLGYSATGIVQSVGKDVTHVKAGQRVACYGVPTHGEYFLGYKHHVTPVPDHVDPQEAAFAGIASIGVQALRQADLRFGETVVVLGLGILGQLIAQLARAAAFRVIAVDHMEERCDLMDSTGLLKACRNGDEVKEQLLQLTGGKGADAVLICASSKTHRLVDQGIEWIRDKGKVVIVGDTNTEFDRNALFAKEAQITISRAGGAGRYDQEYEKEGKDYPYGYIRWTMGRNLEEFVRLLADGRLNIKPLITGVYSLETMETGYRQAKEAPRETMGLMVKF</sequence>
<comment type="cofactor">
    <cofactor evidence="1">
        <name>Zn(2+)</name>
        <dbReference type="ChEBI" id="CHEBI:29105"/>
    </cofactor>
</comment>
<dbReference type="SUPFAM" id="SSF50129">
    <property type="entry name" value="GroES-like"/>
    <property type="match status" value="1"/>
</dbReference>
<keyword evidence="3" id="KW-0479">Metal-binding</keyword>
<evidence type="ECO:0000313" key="8">
    <source>
        <dbReference type="Proteomes" id="UP000250369"/>
    </source>
</evidence>
<dbReference type="InterPro" id="IPR036291">
    <property type="entry name" value="NAD(P)-bd_dom_sf"/>
</dbReference>
<dbReference type="GO" id="GO:0016491">
    <property type="term" value="F:oxidoreductase activity"/>
    <property type="evidence" value="ECO:0007669"/>
    <property type="project" value="UniProtKB-KW"/>
</dbReference>
<evidence type="ECO:0000256" key="3">
    <source>
        <dbReference type="ARBA" id="ARBA00022723"/>
    </source>
</evidence>
<dbReference type="Gene3D" id="3.40.50.720">
    <property type="entry name" value="NAD(P)-binding Rossmann-like Domain"/>
    <property type="match status" value="1"/>
</dbReference>
<comment type="similarity">
    <text evidence="2">Belongs to the zinc-containing alcohol dehydrogenase family.</text>
</comment>
<dbReference type="PANTHER" id="PTHR43350:SF19">
    <property type="entry name" value="D-GULOSIDE 3-DEHYDROGENASE"/>
    <property type="match status" value="1"/>
</dbReference>
<keyword evidence="4" id="KW-0862">Zinc</keyword>
<dbReference type="SUPFAM" id="SSF51735">
    <property type="entry name" value="NAD(P)-binding Rossmann-fold domains"/>
    <property type="match status" value="1"/>
</dbReference>
<evidence type="ECO:0000256" key="5">
    <source>
        <dbReference type="ARBA" id="ARBA00023002"/>
    </source>
</evidence>
<keyword evidence="5" id="KW-0560">Oxidoreductase</keyword>
<comment type="caution">
    <text evidence="7">The sequence shown here is derived from an EMBL/GenBank/DDBJ whole genome shotgun (WGS) entry which is preliminary data.</text>
</comment>
<evidence type="ECO:0000313" key="7">
    <source>
        <dbReference type="EMBL" id="RAV08469.1"/>
    </source>
</evidence>
<dbReference type="InterPro" id="IPR011032">
    <property type="entry name" value="GroES-like_sf"/>
</dbReference>
<proteinExistence type="inferred from homology"/>
<evidence type="ECO:0000259" key="6">
    <source>
        <dbReference type="SMART" id="SM00829"/>
    </source>
</evidence>
<dbReference type="Pfam" id="PF00107">
    <property type="entry name" value="ADH_zinc_N"/>
    <property type="match status" value="1"/>
</dbReference>
<accession>A0A329LL29</accession>
<keyword evidence="8" id="KW-1185">Reference proteome</keyword>
<dbReference type="InterPro" id="IPR020843">
    <property type="entry name" value="ER"/>
</dbReference>
<gene>
    <name evidence="7" type="ORF">DQG23_41050</name>
</gene>
<dbReference type="GO" id="GO:0046872">
    <property type="term" value="F:metal ion binding"/>
    <property type="evidence" value="ECO:0007669"/>
    <property type="project" value="UniProtKB-KW"/>
</dbReference>
<feature type="domain" description="Enoyl reductase (ER)" evidence="6">
    <location>
        <begin position="22"/>
        <end position="341"/>
    </location>
</feature>
<dbReference type="Pfam" id="PF08240">
    <property type="entry name" value="ADH_N"/>
    <property type="match status" value="1"/>
</dbReference>
<dbReference type="InterPro" id="IPR013149">
    <property type="entry name" value="ADH-like_C"/>
</dbReference>
<organism evidence="7 8">
    <name type="scientific">Paenibacillus contaminans</name>
    <dbReference type="NCBI Taxonomy" id="450362"/>
    <lineage>
        <taxon>Bacteria</taxon>
        <taxon>Bacillati</taxon>
        <taxon>Bacillota</taxon>
        <taxon>Bacilli</taxon>
        <taxon>Bacillales</taxon>
        <taxon>Paenibacillaceae</taxon>
        <taxon>Paenibacillus</taxon>
    </lineage>
</organism>